<dbReference type="RefSeq" id="WP_311160913.1">
    <property type="nucleotide sequence ID" value="NZ_JAVQLW010000001.1"/>
</dbReference>
<dbReference type="SUPFAM" id="SSF56024">
    <property type="entry name" value="Phospholipase D/nuclease"/>
    <property type="match status" value="2"/>
</dbReference>
<keyword evidence="4" id="KW-0964">Secreted</keyword>
<dbReference type="CDD" id="cd09113">
    <property type="entry name" value="PLDc_ymdC_like_2"/>
    <property type="match status" value="1"/>
</dbReference>
<dbReference type="EMBL" id="JAVQLW010000001">
    <property type="protein sequence ID" value="MDS9468652.1"/>
    <property type="molecule type" value="Genomic_DNA"/>
</dbReference>
<evidence type="ECO:0000256" key="1">
    <source>
        <dbReference type="ARBA" id="ARBA00003145"/>
    </source>
</evidence>
<proteinExistence type="predicted"/>
<evidence type="ECO:0000256" key="3">
    <source>
        <dbReference type="ARBA" id="ARBA00018392"/>
    </source>
</evidence>
<accession>A0ABU2HUC6</accession>
<evidence type="ECO:0000256" key="5">
    <source>
        <dbReference type="ARBA" id="ARBA00029594"/>
    </source>
</evidence>
<comment type="subcellular location">
    <subcellularLocation>
        <location evidence="2">Secreted</location>
    </subcellularLocation>
</comment>
<comment type="caution">
    <text evidence="7">The sequence shown here is derived from an EMBL/GenBank/DDBJ whole genome shotgun (WGS) entry which is preliminary data.</text>
</comment>
<comment type="function">
    <text evidence="1">Could be a virulence factor.</text>
</comment>
<reference evidence="8" key="1">
    <citation type="submission" date="2023-07" db="EMBL/GenBank/DDBJ databases">
        <title>Paracoccus sp. MBLB3053 whole genome sequence.</title>
        <authorList>
            <person name="Hwang C.Y."/>
            <person name="Cho E.-S."/>
            <person name="Seo M.-J."/>
        </authorList>
    </citation>
    <scope>NUCLEOTIDE SEQUENCE [LARGE SCALE GENOMIC DNA]</scope>
    <source>
        <strain evidence="8">MBLB3053</strain>
    </source>
</reference>
<dbReference type="Pfam" id="PF13091">
    <property type="entry name" value="PLDc_2"/>
    <property type="match status" value="2"/>
</dbReference>
<gene>
    <name evidence="7" type="ORF">RGQ15_13885</name>
</gene>
<protein>
    <recommendedName>
        <fullName evidence="3">Phospholipase D</fullName>
    </recommendedName>
    <alternativeName>
        <fullName evidence="5">Choline phosphatase</fullName>
    </alternativeName>
</protein>
<dbReference type="Proteomes" id="UP001269144">
    <property type="component" value="Unassembled WGS sequence"/>
</dbReference>
<dbReference type="Gene3D" id="3.30.870.10">
    <property type="entry name" value="Endonuclease Chain A"/>
    <property type="match status" value="2"/>
</dbReference>
<feature type="domain" description="PLD phosphodiesterase" evidence="6">
    <location>
        <begin position="165"/>
        <end position="192"/>
    </location>
</feature>
<evidence type="ECO:0000313" key="7">
    <source>
        <dbReference type="EMBL" id="MDS9468652.1"/>
    </source>
</evidence>
<evidence type="ECO:0000256" key="4">
    <source>
        <dbReference type="ARBA" id="ARBA00022525"/>
    </source>
</evidence>
<dbReference type="InterPro" id="IPR001736">
    <property type="entry name" value="PLipase_D/transphosphatidylase"/>
</dbReference>
<evidence type="ECO:0000313" key="8">
    <source>
        <dbReference type="Proteomes" id="UP001269144"/>
    </source>
</evidence>
<organism evidence="7 8">
    <name type="scientific">Paracoccus aurantius</name>
    <dbReference type="NCBI Taxonomy" id="3073814"/>
    <lineage>
        <taxon>Bacteria</taxon>
        <taxon>Pseudomonadati</taxon>
        <taxon>Pseudomonadota</taxon>
        <taxon>Alphaproteobacteria</taxon>
        <taxon>Rhodobacterales</taxon>
        <taxon>Paracoccaceae</taxon>
        <taxon>Paracoccus</taxon>
    </lineage>
</organism>
<dbReference type="PROSITE" id="PS51257">
    <property type="entry name" value="PROKAR_LIPOPROTEIN"/>
    <property type="match status" value="1"/>
</dbReference>
<dbReference type="PANTHER" id="PTHR21248:SF12">
    <property type="entry name" value="CARDIOLIPIN SYNTHASE C"/>
    <property type="match status" value="1"/>
</dbReference>
<dbReference type="CDD" id="cd09111">
    <property type="entry name" value="PLDc_ymdC_like_1"/>
    <property type="match status" value="1"/>
</dbReference>
<dbReference type="InterPro" id="IPR025202">
    <property type="entry name" value="PLD-like_dom"/>
</dbReference>
<dbReference type="SMART" id="SM00155">
    <property type="entry name" value="PLDc"/>
    <property type="match status" value="2"/>
</dbReference>
<dbReference type="PANTHER" id="PTHR21248">
    <property type="entry name" value="CARDIOLIPIN SYNTHASE"/>
    <property type="match status" value="1"/>
</dbReference>
<name>A0ABU2HUC6_9RHOB</name>
<dbReference type="PROSITE" id="PS50035">
    <property type="entry name" value="PLD"/>
    <property type="match status" value="2"/>
</dbReference>
<feature type="domain" description="PLD phosphodiesterase" evidence="6">
    <location>
        <begin position="401"/>
        <end position="428"/>
    </location>
</feature>
<evidence type="ECO:0000259" key="6">
    <source>
        <dbReference type="PROSITE" id="PS50035"/>
    </source>
</evidence>
<sequence>MNLSKSGAAICMALFLAACGPGPDLRDVPKPVTTAPTDTSATFLGRKVEAFAPPQDGRSGIRLVTSGPEALAFRQILSERAERSIDAQYYIMHNDVTGHIFAGELLKAADRGVRVRLLLDDMYTAEYDDMMVALSRHPNISIRLFNPFRRDLWRPIDSLFEFGRINRRMHNKSMTFDNQVTLVGGRNIADEYFSADEDSNYDDLDLLATGPVVGEVSGIFDTYWNSPYAIPAETVIGQRKDTPSYAEARARLLALYDAAGDTAYGTAVGRDVRRQISDGNLNLSWVPARAIADNPDKAAGASREILAAEILPLLTSARREVVIESAYFMPGPRGTELLASLARRGVHVVILTNSLDSNDVQMVHAHYARYRKTLLEAGVELWELRPDKERADRSMLQLGQSLSGLHSKAFSVDGRYLFIGSFNWDPRSVNINTEMGILVDSPKDARGAVRRLASNLPDTAYRLRLDAEGRIEWLEHQPGGGWIAYRQEPASSGWRRFVTGLYAWLPVAGQL</sequence>
<evidence type="ECO:0000256" key="2">
    <source>
        <dbReference type="ARBA" id="ARBA00004613"/>
    </source>
</evidence>
<keyword evidence="8" id="KW-1185">Reference proteome</keyword>